<dbReference type="PANTHER" id="PTHR48100">
    <property type="entry name" value="BROAD-SPECIFICITY PHOSPHATASE YOR283W-RELATED"/>
    <property type="match status" value="1"/>
</dbReference>
<dbReference type="SUPFAM" id="SSF53254">
    <property type="entry name" value="Phosphoglycerate mutase-like"/>
    <property type="match status" value="1"/>
</dbReference>
<dbReference type="PROSITE" id="PS00175">
    <property type="entry name" value="PG_MUTASE"/>
    <property type="match status" value="1"/>
</dbReference>
<dbReference type="GO" id="GO:0016791">
    <property type="term" value="F:phosphatase activity"/>
    <property type="evidence" value="ECO:0007669"/>
    <property type="project" value="TreeGrafter"/>
</dbReference>
<dbReference type="EMBL" id="ANMU01000161">
    <property type="protein sequence ID" value="EMJ78284.1"/>
    <property type="molecule type" value="Genomic_DNA"/>
</dbReference>
<dbReference type="InterPro" id="IPR001345">
    <property type="entry name" value="PG/BPGM_mutase_AS"/>
</dbReference>
<dbReference type="Pfam" id="PF00300">
    <property type="entry name" value="His_Phos_1"/>
    <property type="match status" value="1"/>
</dbReference>
<dbReference type="GO" id="GO:0005737">
    <property type="term" value="C:cytoplasm"/>
    <property type="evidence" value="ECO:0007669"/>
    <property type="project" value="TreeGrafter"/>
</dbReference>
<dbReference type="RefSeq" id="WP_011671382.1">
    <property type="nucleotide sequence ID" value="NZ_ANMU01000161.1"/>
</dbReference>
<comment type="caution">
    <text evidence="2">The sequence shown here is derived from an EMBL/GenBank/DDBJ whole genome shotgun (WGS) entry which is preliminary data.</text>
</comment>
<dbReference type="InterPro" id="IPR013078">
    <property type="entry name" value="His_Pase_superF_clade-1"/>
</dbReference>
<dbReference type="InterPro" id="IPR029033">
    <property type="entry name" value="His_PPase_superfam"/>
</dbReference>
<name>M6BFG9_LEPBO</name>
<dbReference type="Gene3D" id="3.40.50.1240">
    <property type="entry name" value="Phosphoglycerate mutase-like"/>
    <property type="match status" value="1"/>
</dbReference>
<organism evidence="2 3">
    <name type="scientific">Leptospira borgpetersenii serovar Hardjo-bovis str. Sponselee</name>
    <dbReference type="NCBI Taxonomy" id="1303729"/>
    <lineage>
        <taxon>Bacteria</taxon>
        <taxon>Pseudomonadati</taxon>
        <taxon>Spirochaetota</taxon>
        <taxon>Spirochaetia</taxon>
        <taxon>Leptospirales</taxon>
        <taxon>Leptospiraceae</taxon>
        <taxon>Leptospira</taxon>
    </lineage>
</organism>
<evidence type="ECO:0000313" key="3">
    <source>
        <dbReference type="Proteomes" id="UP000011873"/>
    </source>
</evidence>
<dbReference type="PATRIC" id="fig|1218567.3.peg.3915"/>
<dbReference type="PANTHER" id="PTHR48100:SF59">
    <property type="entry name" value="ADENOSYLCOBALAMIN_ALPHA-RIBAZOLE PHOSPHATASE"/>
    <property type="match status" value="1"/>
</dbReference>
<feature type="binding site" evidence="1">
    <location>
        <position position="65"/>
    </location>
    <ligand>
        <name>substrate</name>
    </ligand>
</feature>
<evidence type="ECO:0000313" key="2">
    <source>
        <dbReference type="EMBL" id="EMJ78284.1"/>
    </source>
</evidence>
<accession>M6BFG9</accession>
<protein>
    <submittedName>
        <fullName evidence="2">Histidine phosphatase superfamily (Branch 1)</fullName>
    </submittedName>
</protein>
<sequence length="259" mass="29798">MKNTFKKSNILYVFRHGETDWNKEGRLQGHLEIPITETGERQAESIASILENKGVEILLSSDLKRAKRTSEIVSKILGLNPIFDSNFREVFLGEGQGKLISEVDFYFGKSFWERWNNHDPAYDELHFPNGESKREMDYRIHHSLLRITELFSGRVIALCTHGFVMTRMLKMYKNLSQNSDRPLQLDLSDKAENSTHSLPKGRSAGFETRRKLIEQKISNIQNGECIKFHSEEILSREKIVDSKNNLDKMAPLLGLKSVG</sequence>
<feature type="binding site" evidence="1">
    <location>
        <begin position="15"/>
        <end position="22"/>
    </location>
    <ligand>
        <name>substrate</name>
    </ligand>
</feature>
<evidence type="ECO:0000256" key="1">
    <source>
        <dbReference type="PIRSR" id="PIRSR613078-2"/>
    </source>
</evidence>
<proteinExistence type="predicted"/>
<dbReference type="InterPro" id="IPR050275">
    <property type="entry name" value="PGM_Phosphatase"/>
</dbReference>
<dbReference type="AlphaFoldDB" id="M6BFG9"/>
<dbReference type="CDD" id="cd07067">
    <property type="entry name" value="HP_PGM_like"/>
    <property type="match status" value="1"/>
</dbReference>
<reference evidence="2 3" key="1">
    <citation type="submission" date="2013-01" db="EMBL/GenBank/DDBJ databases">
        <authorList>
            <person name="Harkins D.M."/>
            <person name="Durkin A.S."/>
            <person name="Brinkac L.M."/>
            <person name="Haft D.H."/>
            <person name="Selengut J.D."/>
            <person name="Sanka R."/>
            <person name="DePew J."/>
            <person name="Purushe J."/>
            <person name="Galloway R.L."/>
            <person name="Vinetz J.M."/>
            <person name="Sutton G.G."/>
            <person name="Nierman W.C."/>
            <person name="Fouts D.E."/>
        </authorList>
    </citation>
    <scope>NUCLEOTIDE SEQUENCE [LARGE SCALE GENOMIC DNA]</scope>
    <source>
        <strain evidence="2 3">Sponselee CDC</strain>
    </source>
</reference>
<gene>
    <name evidence="2" type="ORF">LEP1GSC016_1450</name>
</gene>
<dbReference type="Proteomes" id="UP000011873">
    <property type="component" value="Unassembled WGS sequence"/>
</dbReference>
<dbReference type="SMART" id="SM00855">
    <property type="entry name" value="PGAM"/>
    <property type="match status" value="1"/>
</dbReference>